<dbReference type="Pfam" id="PF23385">
    <property type="entry name" value="Beta-prop_IFT140_2nd"/>
    <property type="match status" value="1"/>
</dbReference>
<protein>
    <submittedName>
        <fullName evidence="12">Uncharacterized protein</fullName>
    </submittedName>
</protein>
<accession>A0A1J4JMC2</accession>
<comment type="subcellular location">
    <subcellularLocation>
        <location evidence="1">Cell projection</location>
        <location evidence="1">Cilium</location>
    </subcellularLocation>
</comment>
<feature type="domain" description="IF140/IFT172/WDR19 TPR" evidence="11">
    <location>
        <begin position="652"/>
        <end position="1147"/>
    </location>
</feature>
<reference evidence="12" key="1">
    <citation type="submission" date="2016-10" db="EMBL/GenBank/DDBJ databases">
        <authorList>
            <person name="Benchimol M."/>
            <person name="Almeida L.G."/>
            <person name="Vasconcelos A.T."/>
            <person name="Perreira-Neves A."/>
            <person name="Rosa I.A."/>
            <person name="Tasca T."/>
            <person name="Bogo M.R."/>
            <person name="de Souza W."/>
        </authorList>
    </citation>
    <scope>NUCLEOTIDE SEQUENCE [LARGE SCALE GENOMIC DNA]</scope>
    <source>
        <strain evidence="12">K</strain>
    </source>
</reference>
<evidence type="ECO:0000256" key="2">
    <source>
        <dbReference type="ARBA" id="ARBA00022574"/>
    </source>
</evidence>
<evidence type="ECO:0000259" key="8">
    <source>
        <dbReference type="Pfam" id="PF23383"/>
    </source>
</evidence>
<dbReference type="SUPFAM" id="SSF50978">
    <property type="entry name" value="WD40 repeat-like"/>
    <property type="match status" value="1"/>
</dbReference>
<dbReference type="InterPro" id="IPR056168">
    <property type="entry name" value="TPR_IF140/IFT172/WDR19"/>
</dbReference>
<organism evidence="12 13">
    <name type="scientific">Tritrichomonas foetus</name>
    <dbReference type="NCBI Taxonomy" id="1144522"/>
    <lineage>
        <taxon>Eukaryota</taxon>
        <taxon>Metamonada</taxon>
        <taxon>Parabasalia</taxon>
        <taxon>Tritrichomonadida</taxon>
        <taxon>Tritrichomonadidae</taxon>
        <taxon>Tritrichomonas</taxon>
    </lineage>
</organism>
<dbReference type="SUPFAM" id="SSF48452">
    <property type="entry name" value="TPR-like"/>
    <property type="match status" value="1"/>
</dbReference>
<evidence type="ECO:0000313" key="12">
    <source>
        <dbReference type="EMBL" id="OHS98715.1"/>
    </source>
</evidence>
<evidence type="ECO:0000256" key="1">
    <source>
        <dbReference type="ARBA" id="ARBA00004138"/>
    </source>
</evidence>
<evidence type="ECO:0000259" key="9">
    <source>
        <dbReference type="Pfam" id="PF23385"/>
    </source>
</evidence>
<dbReference type="GO" id="GO:0005930">
    <property type="term" value="C:axoneme"/>
    <property type="evidence" value="ECO:0007669"/>
    <property type="project" value="TreeGrafter"/>
</dbReference>
<comment type="caution">
    <text evidence="12">The sequence shown here is derived from an EMBL/GenBank/DDBJ whole genome shotgun (WGS) entry which is preliminary data.</text>
</comment>
<dbReference type="PANTHER" id="PTHR15722">
    <property type="entry name" value="IFT140/172-RELATED"/>
    <property type="match status" value="1"/>
</dbReference>
<dbReference type="VEuPathDB" id="TrichDB:TRFO_08700"/>
<dbReference type="PANTHER" id="PTHR15722:SF7">
    <property type="entry name" value="INTRAFLAGELLAR TRANSPORT PROTEIN 140 HOMOLOG"/>
    <property type="match status" value="1"/>
</dbReference>
<evidence type="ECO:0000313" key="13">
    <source>
        <dbReference type="Proteomes" id="UP000179807"/>
    </source>
</evidence>
<dbReference type="InterPro" id="IPR001680">
    <property type="entry name" value="WD40_rpt"/>
</dbReference>
<evidence type="ECO:0000256" key="4">
    <source>
        <dbReference type="ARBA" id="ARBA00022803"/>
    </source>
</evidence>
<evidence type="ECO:0000256" key="6">
    <source>
        <dbReference type="ARBA" id="ARBA00023273"/>
    </source>
</evidence>
<dbReference type="InterPro" id="IPR056155">
    <property type="entry name" value="Beta-prop_IFT140_2nd"/>
</dbReference>
<dbReference type="InterPro" id="IPR056156">
    <property type="entry name" value="TPR_IF140_C"/>
</dbReference>
<dbReference type="Proteomes" id="UP000179807">
    <property type="component" value="Unassembled WGS sequence"/>
</dbReference>
<dbReference type="InterPro" id="IPR036322">
    <property type="entry name" value="WD40_repeat_dom_sf"/>
</dbReference>
<dbReference type="Gene3D" id="2.130.10.10">
    <property type="entry name" value="YVTN repeat-like/Quinoprotein amine dehydrogenase"/>
    <property type="match status" value="1"/>
</dbReference>
<evidence type="ECO:0000259" key="11">
    <source>
        <dbReference type="Pfam" id="PF24762"/>
    </source>
</evidence>
<sequence length="1332" mass="150859">MFASSDFSGIASFTHISWSHFSPICAIIPSDQRVHFFDDKGNELPNYSISKSARATAIAFSPISESLAVGWNDGTITLWRNGSFTDAPQVHKGPVNLICWHPNCPYFLSTSEDGSTCCWDTSSIILPVFKGFSDAVFTTAVWCPNEIPFAFLASSEGGFFTFENSQETLKEICTCPKPIHVLKIVPATRRVVVVSGDNYLSQYNLPPNVSKYTQVKLPVGDPPHFTTLRSDTLAYAISDTIYICNFQSDETQILRTKNGQKVTSLHWSDKTGELFATTIDGNMLIWKTTMKGLVGKLGWSSPIETDLGIRVENAIWSNYKLCFSSQTSGRRPFAFTKYDYHPLACKDFLVWQKSSNVLITENSNETKLNSPIIQSGMTNRYLMFNSSSQCNLYNMHKGNLTPFSTINNLNTEMIAIKDEVIFDCMNATLEVRNLQGTVKETMGLSAPGKFLTLNGRYLSILSEDFTIFLLDVQRRSPKLQFSTLFTTEYEMIRISSISLSCGGFCLSITVDYFKDGIWLPSPLLYLHSPQFDKTVTLQFEGRVPKCHKWDTEDPRLLCVMTVPFDTTYECQVSGAIVIPLFVADNLETFKQTPLSLESDLEEIWNVELPRIFHSKPNEQPKATVLPQFEGLDNADEASKKALMELNFHLATGDIDSAFNAIRGIDNKATWRSLAQTCAQMRRIDLADLCFGKMEDGGSAIMLHRAADDPVLQNVVVDTQLGMYEEAKTIAKDNRRFDILARIHRSLGENAEALNVANSGDRIHLKSLSFENARSAEIHGDIEAAIKLYESAGTIHQELPRLALQNNDLPLLFSYVADRTPAEVHPNLLLWFGRFYEAHQQIDTALQYYDYAHASSESVRLLCCSGRWEEAAQIAKRSNKRATICCYARLLIDKIDHYIKNNLDNEEVIRMQHEVIELFRMARQFSQAMDIALKYELVDDILALSFSAPPPLVCRAASWFEEKREAKNAILLYSRCGRLNRALALCFAMKQYDALDEISDSLNSKTDPQVLIRCGRYFIDSERWSKAAQCLAFAKQFDEVIELCNKHSIKLQSNVIQELSEIQADPKILSRFAELCEQQGEFSIAATLYVKLKDHLASMKALIRSGDTGKVIKFANLVKRRETFILAANYLQTLNPRESQPMFQQIVQLYTKAKAPDKLARFYEAAAQVEIDEYQEYQKGFELIKKARSVLEKIDGVKNKEQILANMNKKIEWIEKYLTAIEKIKAEPKKGLQICVELLRAKGIENCLRPDDIYIVMVQCYVSQGNYQNAHKILDDLRKSGSDITWYMDVSAIQKIYKEVGETFDASAVNHDDEVEYDEVDDEVVEDIQDDDF</sequence>
<keyword evidence="13" id="KW-1185">Reference proteome</keyword>
<dbReference type="GO" id="GO:0036064">
    <property type="term" value="C:ciliary basal body"/>
    <property type="evidence" value="ECO:0007669"/>
    <property type="project" value="TreeGrafter"/>
</dbReference>
<evidence type="ECO:0000256" key="3">
    <source>
        <dbReference type="ARBA" id="ARBA00022737"/>
    </source>
</evidence>
<dbReference type="InterPro" id="IPR015943">
    <property type="entry name" value="WD40/YVTN_repeat-like_dom_sf"/>
</dbReference>
<dbReference type="InterPro" id="IPR011990">
    <property type="entry name" value="TPR-like_helical_dom_sf"/>
</dbReference>
<dbReference type="SMART" id="SM00320">
    <property type="entry name" value="WD40"/>
    <property type="match status" value="4"/>
</dbReference>
<dbReference type="RefSeq" id="XP_068351852.1">
    <property type="nucleotide sequence ID" value="XM_068494448.1"/>
</dbReference>
<keyword evidence="3" id="KW-0677">Repeat</keyword>
<dbReference type="InterPro" id="IPR056154">
    <property type="entry name" value="Beta-prop_IFT140_1st"/>
</dbReference>
<evidence type="ECO:0000256" key="7">
    <source>
        <dbReference type="PROSITE-ProRule" id="PRU00221"/>
    </source>
</evidence>
<gene>
    <name evidence="12" type="ORF">TRFO_08700</name>
</gene>
<feature type="domain" description="IF140 C-terminal TPR" evidence="10">
    <location>
        <begin position="1156"/>
        <end position="1277"/>
    </location>
</feature>
<keyword evidence="5" id="KW-0969">Cilium</keyword>
<keyword evidence="6" id="KW-0966">Cell projection</keyword>
<dbReference type="GO" id="GO:0035721">
    <property type="term" value="P:intraciliary retrograde transport"/>
    <property type="evidence" value="ECO:0007669"/>
    <property type="project" value="TreeGrafter"/>
</dbReference>
<keyword evidence="2 7" id="KW-0853">WD repeat</keyword>
<dbReference type="EMBL" id="MLAK01001038">
    <property type="protein sequence ID" value="OHS98715.1"/>
    <property type="molecule type" value="Genomic_DNA"/>
</dbReference>
<dbReference type="GeneID" id="94829152"/>
<proteinExistence type="predicted"/>
<dbReference type="Gene3D" id="1.25.40.470">
    <property type="match status" value="2"/>
</dbReference>
<feature type="domain" description="IFT140 first beta-propeller" evidence="8">
    <location>
        <begin position="11"/>
        <end position="121"/>
    </location>
</feature>
<dbReference type="Pfam" id="PF24762">
    <property type="entry name" value="TPR_IF140-IFT172"/>
    <property type="match status" value="1"/>
</dbReference>
<dbReference type="OrthoDB" id="10258787at2759"/>
<evidence type="ECO:0000259" key="10">
    <source>
        <dbReference type="Pfam" id="PF24760"/>
    </source>
</evidence>
<dbReference type="Pfam" id="PF23383">
    <property type="entry name" value="Beta-prop_IFT140_1st"/>
    <property type="match status" value="1"/>
</dbReference>
<evidence type="ECO:0000256" key="5">
    <source>
        <dbReference type="ARBA" id="ARBA00023069"/>
    </source>
</evidence>
<dbReference type="PROSITE" id="PS50082">
    <property type="entry name" value="WD_REPEATS_2"/>
    <property type="match status" value="1"/>
</dbReference>
<feature type="repeat" description="WD" evidence="7">
    <location>
        <begin position="88"/>
        <end position="123"/>
    </location>
</feature>
<dbReference type="Pfam" id="PF24760">
    <property type="entry name" value="TPR_IF140_C"/>
    <property type="match status" value="1"/>
</dbReference>
<dbReference type="SUPFAM" id="SSF69322">
    <property type="entry name" value="Tricorn protease domain 2"/>
    <property type="match status" value="1"/>
</dbReference>
<keyword evidence="4" id="KW-0802">TPR repeat</keyword>
<feature type="domain" description="IFT140 second beta-propeller" evidence="9">
    <location>
        <begin position="360"/>
        <end position="539"/>
    </location>
</feature>
<name>A0A1J4JMC2_9EUKA</name>
<dbReference type="GO" id="GO:0030991">
    <property type="term" value="C:intraciliary transport particle A"/>
    <property type="evidence" value="ECO:0007669"/>
    <property type="project" value="TreeGrafter"/>
</dbReference>